<protein>
    <submittedName>
        <fullName evidence="2">Uncharacterized protein</fullName>
    </submittedName>
</protein>
<gene>
    <name evidence="2" type="ORF">HDK90DRAFT_509774</name>
</gene>
<organism evidence="2 3">
    <name type="scientific">Phyllosticta capitalensis</name>
    <dbReference type="NCBI Taxonomy" id="121624"/>
    <lineage>
        <taxon>Eukaryota</taxon>
        <taxon>Fungi</taxon>
        <taxon>Dikarya</taxon>
        <taxon>Ascomycota</taxon>
        <taxon>Pezizomycotina</taxon>
        <taxon>Dothideomycetes</taxon>
        <taxon>Dothideomycetes incertae sedis</taxon>
        <taxon>Botryosphaeriales</taxon>
        <taxon>Phyllostictaceae</taxon>
        <taxon>Phyllosticta</taxon>
    </lineage>
</organism>
<comment type="caution">
    <text evidence="2">The sequence shown here is derived from an EMBL/GenBank/DDBJ whole genome shotgun (WGS) entry which is preliminary data.</text>
</comment>
<name>A0ABR1YSZ8_9PEZI</name>
<evidence type="ECO:0000313" key="2">
    <source>
        <dbReference type="EMBL" id="KAK8238106.1"/>
    </source>
</evidence>
<proteinExistence type="predicted"/>
<dbReference type="EMBL" id="JBBWRZ010000004">
    <property type="protein sequence ID" value="KAK8238106.1"/>
    <property type="molecule type" value="Genomic_DNA"/>
</dbReference>
<sequence length="117" mass="13142">MRTSIKHEKGMHTRIFLLVFLLLVRLAATAEVGPFYFAIESPDPPGDPWLLPCCGDKIKGGDMCAVVNIVQFGKITDQPHLCLQRTDAKRNGNLCPDQNCRTLLNKYEGFQILGPKW</sequence>
<keyword evidence="1" id="KW-0732">Signal</keyword>
<reference evidence="2 3" key="1">
    <citation type="submission" date="2024-04" db="EMBL/GenBank/DDBJ databases">
        <title>Phyllosticta paracitricarpa is synonymous to the EU quarantine fungus P. citricarpa based on phylogenomic analyses.</title>
        <authorList>
            <consortium name="Lawrence Berkeley National Laboratory"/>
            <person name="Van Ingen-Buijs V.A."/>
            <person name="Van Westerhoven A.C."/>
            <person name="Haridas S."/>
            <person name="Skiadas P."/>
            <person name="Martin F."/>
            <person name="Groenewald J.Z."/>
            <person name="Crous P.W."/>
            <person name="Seidl M.F."/>
        </authorList>
    </citation>
    <scope>NUCLEOTIDE SEQUENCE [LARGE SCALE GENOMIC DNA]</scope>
    <source>
        <strain evidence="2 3">CBS 123374</strain>
    </source>
</reference>
<dbReference type="Proteomes" id="UP001492380">
    <property type="component" value="Unassembled WGS sequence"/>
</dbReference>
<keyword evidence="3" id="KW-1185">Reference proteome</keyword>
<feature type="chain" id="PRO_5045554657" evidence="1">
    <location>
        <begin position="30"/>
        <end position="117"/>
    </location>
</feature>
<evidence type="ECO:0000313" key="3">
    <source>
        <dbReference type="Proteomes" id="UP001492380"/>
    </source>
</evidence>
<evidence type="ECO:0000256" key="1">
    <source>
        <dbReference type="SAM" id="SignalP"/>
    </source>
</evidence>
<feature type="signal peptide" evidence="1">
    <location>
        <begin position="1"/>
        <end position="29"/>
    </location>
</feature>
<accession>A0ABR1YSZ8</accession>